<proteinExistence type="predicted"/>
<accession>A0AAD7FA83</accession>
<feature type="chain" id="PRO_5042032608" evidence="1">
    <location>
        <begin position="22"/>
        <end position="243"/>
    </location>
</feature>
<dbReference type="EMBL" id="JARKIF010000045">
    <property type="protein sequence ID" value="KAJ7608353.1"/>
    <property type="molecule type" value="Genomic_DNA"/>
</dbReference>
<comment type="caution">
    <text evidence="2">The sequence shown here is derived from an EMBL/GenBank/DDBJ whole genome shotgun (WGS) entry which is preliminary data.</text>
</comment>
<evidence type="ECO:0000313" key="3">
    <source>
        <dbReference type="Proteomes" id="UP001221142"/>
    </source>
</evidence>
<dbReference type="AlphaFoldDB" id="A0AAD7FA83"/>
<reference evidence="2" key="1">
    <citation type="submission" date="2023-03" db="EMBL/GenBank/DDBJ databases">
        <title>Massive genome expansion in bonnet fungi (Mycena s.s.) driven by repeated elements and novel gene families across ecological guilds.</title>
        <authorList>
            <consortium name="Lawrence Berkeley National Laboratory"/>
            <person name="Harder C.B."/>
            <person name="Miyauchi S."/>
            <person name="Viragh M."/>
            <person name="Kuo A."/>
            <person name="Thoen E."/>
            <person name="Andreopoulos B."/>
            <person name="Lu D."/>
            <person name="Skrede I."/>
            <person name="Drula E."/>
            <person name="Henrissat B."/>
            <person name="Morin E."/>
            <person name="Kohler A."/>
            <person name="Barry K."/>
            <person name="LaButti K."/>
            <person name="Morin E."/>
            <person name="Salamov A."/>
            <person name="Lipzen A."/>
            <person name="Mereny Z."/>
            <person name="Hegedus B."/>
            <person name="Baldrian P."/>
            <person name="Stursova M."/>
            <person name="Weitz H."/>
            <person name="Taylor A."/>
            <person name="Grigoriev I.V."/>
            <person name="Nagy L.G."/>
            <person name="Martin F."/>
            <person name="Kauserud H."/>
        </authorList>
    </citation>
    <scope>NUCLEOTIDE SEQUENCE</scope>
    <source>
        <strain evidence="2">9284</strain>
    </source>
</reference>
<organism evidence="2 3">
    <name type="scientific">Roridomyces roridus</name>
    <dbReference type="NCBI Taxonomy" id="1738132"/>
    <lineage>
        <taxon>Eukaryota</taxon>
        <taxon>Fungi</taxon>
        <taxon>Dikarya</taxon>
        <taxon>Basidiomycota</taxon>
        <taxon>Agaricomycotina</taxon>
        <taxon>Agaricomycetes</taxon>
        <taxon>Agaricomycetidae</taxon>
        <taxon>Agaricales</taxon>
        <taxon>Marasmiineae</taxon>
        <taxon>Mycenaceae</taxon>
        <taxon>Roridomyces</taxon>
    </lineage>
</organism>
<protein>
    <submittedName>
        <fullName evidence="2">Uncharacterized protein</fullName>
    </submittedName>
</protein>
<gene>
    <name evidence="2" type="ORF">FB45DRAFT_877221</name>
</gene>
<dbReference type="Proteomes" id="UP001221142">
    <property type="component" value="Unassembled WGS sequence"/>
</dbReference>
<sequence length="243" mass="26727">MLFKFLSSTLVLLALTQVVVSSPSLEARTQCSRADTKTGGPDLPPLIVAAVLVVWRGSPTFAVLRMVREGRLWESSELCTELPNSMPESQFNSDGIMAWCPVQLYELGGMPVKLQNSRARKGSPTGCTITAAFAISTGPRVQGREILDPRSELSVTGRSSRRSEGTLEAGGEPWEIVRVIQSTLLYKLALASGLGEKPVPSPRLEPAAMLISRFQYSGAFDMLHLKLVPQLRRTWDYFLLIDY</sequence>
<name>A0AAD7FA83_9AGAR</name>
<evidence type="ECO:0000313" key="2">
    <source>
        <dbReference type="EMBL" id="KAJ7608353.1"/>
    </source>
</evidence>
<feature type="signal peptide" evidence="1">
    <location>
        <begin position="1"/>
        <end position="21"/>
    </location>
</feature>
<evidence type="ECO:0000256" key="1">
    <source>
        <dbReference type="SAM" id="SignalP"/>
    </source>
</evidence>
<keyword evidence="1" id="KW-0732">Signal</keyword>
<keyword evidence="3" id="KW-1185">Reference proteome</keyword>